<organism evidence="5 6">
    <name type="scientific">Cryobacterium zongtaii</name>
    <dbReference type="NCBI Taxonomy" id="1259217"/>
    <lineage>
        <taxon>Bacteria</taxon>
        <taxon>Bacillati</taxon>
        <taxon>Actinomycetota</taxon>
        <taxon>Actinomycetes</taxon>
        <taxon>Micrococcales</taxon>
        <taxon>Microbacteriaceae</taxon>
        <taxon>Cryobacterium</taxon>
    </lineage>
</organism>
<comment type="caution">
    <text evidence="5">The sequence shown here is derived from an EMBL/GenBank/DDBJ whole genome shotgun (WGS) entry which is preliminary data.</text>
</comment>
<dbReference type="RefSeq" id="WP_103431445.1">
    <property type="nucleotide sequence ID" value="NZ_PPXF01000053.1"/>
</dbReference>
<feature type="domain" description="HTH gntR-type" evidence="4">
    <location>
        <begin position="21"/>
        <end position="89"/>
    </location>
</feature>
<dbReference type="CDD" id="cd07377">
    <property type="entry name" value="WHTH_GntR"/>
    <property type="match status" value="1"/>
</dbReference>
<dbReference type="EMBL" id="PPXF01000053">
    <property type="protein sequence ID" value="POH62782.1"/>
    <property type="molecule type" value="Genomic_DNA"/>
</dbReference>
<evidence type="ECO:0000259" key="4">
    <source>
        <dbReference type="PROSITE" id="PS50949"/>
    </source>
</evidence>
<dbReference type="Pfam" id="PF00392">
    <property type="entry name" value="GntR"/>
    <property type="match status" value="1"/>
</dbReference>
<dbReference type="AlphaFoldDB" id="A0A2S3ZBG0"/>
<dbReference type="InterPro" id="IPR036390">
    <property type="entry name" value="WH_DNA-bd_sf"/>
</dbReference>
<keyword evidence="2" id="KW-0238">DNA-binding</keyword>
<dbReference type="InterPro" id="IPR000524">
    <property type="entry name" value="Tscrpt_reg_HTH_GntR"/>
</dbReference>
<dbReference type="PROSITE" id="PS50949">
    <property type="entry name" value="HTH_GNTR"/>
    <property type="match status" value="1"/>
</dbReference>
<dbReference type="SUPFAM" id="SSF46785">
    <property type="entry name" value="Winged helix' DNA-binding domain"/>
    <property type="match status" value="1"/>
</dbReference>
<keyword evidence="3" id="KW-0804">Transcription</keyword>
<evidence type="ECO:0000313" key="5">
    <source>
        <dbReference type="EMBL" id="POH62782.1"/>
    </source>
</evidence>
<reference evidence="5 6" key="1">
    <citation type="submission" date="2018-01" db="EMBL/GenBank/DDBJ databases">
        <title>Cryobacterium sp. nov., from glaciers in China.</title>
        <authorList>
            <person name="Liu Q."/>
            <person name="Xin Y.-H."/>
        </authorList>
    </citation>
    <scope>NUCLEOTIDE SEQUENCE [LARGE SCALE GENOMIC DNA]</scope>
    <source>
        <strain evidence="5 6">TMB1-8</strain>
    </source>
</reference>
<dbReference type="OrthoDB" id="4307011at2"/>
<dbReference type="PANTHER" id="PTHR38445">
    <property type="entry name" value="HTH-TYPE TRANSCRIPTIONAL REPRESSOR YTRA"/>
    <property type="match status" value="1"/>
</dbReference>
<evidence type="ECO:0000256" key="2">
    <source>
        <dbReference type="ARBA" id="ARBA00023125"/>
    </source>
</evidence>
<dbReference type="PANTHER" id="PTHR38445:SF9">
    <property type="entry name" value="HTH-TYPE TRANSCRIPTIONAL REPRESSOR YTRA"/>
    <property type="match status" value="1"/>
</dbReference>
<evidence type="ECO:0000256" key="3">
    <source>
        <dbReference type="ARBA" id="ARBA00023163"/>
    </source>
</evidence>
<dbReference type="GO" id="GO:0003677">
    <property type="term" value="F:DNA binding"/>
    <property type="evidence" value="ECO:0007669"/>
    <property type="project" value="UniProtKB-KW"/>
</dbReference>
<protein>
    <submittedName>
        <fullName evidence="5">GntR family transcriptional regulator</fullName>
    </submittedName>
</protein>
<gene>
    <name evidence="5" type="ORF">C3B59_11240</name>
</gene>
<proteinExistence type="predicted"/>
<accession>A0A2S3ZBG0</accession>
<dbReference type="SMART" id="SM00345">
    <property type="entry name" value="HTH_GNTR"/>
    <property type="match status" value="1"/>
</dbReference>
<keyword evidence="1" id="KW-0805">Transcription regulation</keyword>
<dbReference type="GO" id="GO:0003700">
    <property type="term" value="F:DNA-binding transcription factor activity"/>
    <property type="evidence" value="ECO:0007669"/>
    <property type="project" value="InterPro"/>
</dbReference>
<dbReference type="Gene3D" id="1.10.10.10">
    <property type="entry name" value="Winged helix-like DNA-binding domain superfamily/Winged helix DNA-binding domain"/>
    <property type="match status" value="1"/>
</dbReference>
<evidence type="ECO:0000313" key="6">
    <source>
        <dbReference type="Proteomes" id="UP000237104"/>
    </source>
</evidence>
<sequence>MAALHDHRSEPLLTIDPASSIPPYEQIRIQIADLVRDGELVPGTRLPTVRRLAGDLGLAPNTVARSYRELERDEIIQTRGRHGSYTAMLGTTNQRHAQAAAQAYVLRLGELGIGMDDGLEYVRAAFQSR</sequence>
<evidence type="ECO:0000256" key="1">
    <source>
        <dbReference type="ARBA" id="ARBA00023015"/>
    </source>
</evidence>
<dbReference type="Proteomes" id="UP000237104">
    <property type="component" value="Unassembled WGS sequence"/>
</dbReference>
<dbReference type="InterPro" id="IPR036388">
    <property type="entry name" value="WH-like_DNA-bd_sf"/>
</dbReference>
<name>A0A2S3ZBG0_9MICO</name>